<dbReference type="RefSeq" id="WP_085793052.1">
    <property type="nucleotide sequence ID" value="NZ_FWFK01000006.1"/>
</dbReference>
<keyword evidence="2" id="KW-1185">Reference proteome</keyword>
<organism evidence="1 2">
    <name type="scientific">Roseivivax jejudonensis</name>
    <dbReference type="NCBI Taxonomy" id="1529041"/>
    <lineage>
        <taxon>Bacteria</taxon>
        <taxon>Pseudomonadati</taxon>
        <taxon>Pseudomonadota</taxon>
        <taxon>Alphaproteobacteria</taxon>
        <taxon>Rhodobacterales</taxon>
        <taxon>Roseobacteraceae</taxon>
        <taxon>Roseivivax</taxon>
    </lineage>
</organism>
<protein>
    <submittedName>
        <fullName evidence="1">Uncharacterized protein</fullName>
    </submittedName>
</protein>
<dbReference type="AlphaFoldDB" id="A0A1X6ZZ90"/>
<dbReference type="EMBL" id="FWFK01000006">
    <property type="protein sequence ID" value="SLN65890.1"/>
    <property type="molecule type" value="Genomic_DNA"/>
</dbReference>
<dbReference type="Proteomes" id="UP000193570">
    <property type="component" value="Unassembled WGS sequence"/>
</dbReference>
<reference evidence="1 2" key="1">
    <citation type="submission" date="2017-03" db="EMBL/GenBank/DDBJ databases">
        <authorList>
            <person name="Afonso C.L."/>
            <person name="Miller P.J."/>
            <person name="Scott M.A."/>
            <person name="Spackman E."/>
            <person name="Goraichik I."/>
            <person name="Dimitrov K.M."/>
            <person name="Suarez D.L."/>
            <person name="Swayne D.E."/>
        </authorList>
    </citation>
    <scope>NUCLEOTIDE SEQUENCE [LARGE SCALE GENOMIC DNA]</scope>
    <source>
        <strain evidence="1 2">CECT 8625</strain>
    </source>
</reference>
<evidence type="ECO:0000313" key="2">
    <source>
        <dbReference type="Proteomes" id="UP000193570"/>
    </source>
</evidence>
<accession>A0A1X6ZZ90</accession>
<name>A0A1X6ZZ90_9RHOB</name>
<sequence length="59" mass="6529">MAKVEVEVDDELLARAEELGIDVRQALALGLRGAIRTAEVVRDLDDAPLTDEEKQRLRG</sequence>
<gene>
    <name evidence="1" type="ORF">ROJ8625_03372</name>
</gene>
<evidence type="ECO:0000313" key="1">
    <source>
        <dbReference type="EMBL" id="SLN65890.1"/>
    </source>
</evidence>
<proteinExistence type="predicted"/>